<evidence type="ECO:0000313" key="2">
    <source>
        <dbReference type="EMBL" id="ABS05164.1"/>
    </source>
</evidence>
<dbReference type="AlphaFoldDB" id="A6WEC5"/>
<dbReference type="HOGENOM" id="CLU_1584301_0_0_11"/>
<feature type="compositionally biased region" description="Low complexity" evidence="1">
    <location>
        <begin position="42"/>
        <end position="53"/>
    </location>
</feature>
<accession>A6WEC5</accession>
<feature type="region of interest" description="Disordered" evidence="1">
    <location>
        <begin position="1"/>
        <end position="53"/>
    </location>
</feature>
<reference evidence="3" key="1">
    <citation type="journal article" date="2008" name="PLoS ONE">
        <title>Survival in nuclear waste, extreme resistance, and potential applications gleaned from the genome sequence of Kineococcus radiotolerans SRS30216.</title>
        <authorList>
            <person name="Bagwell C.E."/>
            <person name="Bhat S."/>
            <person name="Hawkins G.M."/>
            <person name="Smith B.W."/>
            <person name="Biswas T."/>
            <person name="Hoover T.R."/>
            <person name="Saunders E."/>
            <person name="Han C.S."/>
            <person name="Tsodikov O.V."/>
            <person name="Shimkets L.J."/>
        </authorList>
    </citation>
    <scope>NUCLEOTIDE SEQUENCE [LARGE SCALE GENOMIC DNA]</scope>
    <source>
        <strain evidence="3">ATCC BAA-149 / DSM 14245 / SRS30216</strain>
    </source>
</reference>
<evidence type="ECO:0000313" key="3">
    <source>
        <dbReference type="Proteomes" id="UP000001116"/>
    </source>
</evidence>
<feature type="compositionally biased region" description="Basic and acidic residues" evidence="1">
    <location>
        <begin position="1"/>
        <end position="16"/>
    </location>
</feature>
<dbReference type="EMBL" id="CP000750">
    <property type="protein sequence ID" value="ABS05164.1"/>
    <property type="molecule type" value="Genomic_DNA"/>
</dbReference>
<dbReference type="KEGG" id="kra:Krad_3701"/>
<name>A6WEC5_KINRD</name>
<proteinExistence type="predicted"/>
<organism evidence="2 3">
    <name type="scientific">Kineococcus radiotolerans (strain ATCC BAA-149 / DSM 14245 / SRS30216)</name>
    <dbReference type="NCBI Taxonomy" id="266940"/>
    <lineage>
        <taxon>Bacteria</taxon>
        <taxon>Bacillati</taxon>
        <taxon>Actinomycetota</taxon>
        <taxon>Actinomycetes</taxon>
        <taxon>Kineosporiales</taxon>
        <taxon>Kineosporiaceae</taxon>
        <taxon>Kineococcus</taxon>
    </lineage>
</organism>
<protein>
    <submittedName>
        <fullName evidence="2">Uncharacterized protein</fullName>
    </submittedName>
</protein>
<sequence length="168" mass="17354">MASLGDRARVDGDSDTHSTSSPEEYTGMPATTLRTASRADRAQQLPTQRRAPRQQAAVAALDAALQESGCILVSTSVAEAGCTLAFYDARSLGRAVDVIASAAARAGDAGLAARARQQGGAAWKVTAQPQTWNGTEGDPEACGNRSSTSWRLDIPLTDLVPTAAALLA</sequence>
<evidence type="ECO:0000256" key="1">
    <source>
        <dbReference type="SAM" id="MobiDB-lite"/>
    </source>
</evidence>
<keyword evidence="3" id="KW-1185">Reference proteome</keyword>
<gene>
    <name evidence="2" type="ordered locus">Krad_3701</name>
</gene>
<dbReference type="Proteomes" id="UP000001116">
    <property type="component" value="Chromosome"/>
</dbReference>